<gene>
    <name evidence="1" type="ORF">QFC21_002872</name>
</gene>
<accession>A0ACC2VT01</accession>
<protein>
    <submittedName>
        <fullName evidence="1">Uncharacterized protein</fullName>
    </submittedName>
</protein>
<keyword evidence="2" id="KW-1185">Reference proteome</keyword>
<comment type="caution">
    <text evidence="1">The sequence shown here is derived from an EMBL/GenBank/DDBJ whole genome shotgun (WGS) entry which is preliminary data.</text>
</comment>
<dbReference type="Proteomes" id="UP001227268">
    <property type="component" value="Unassembled WGS sequence"/>
</dbReference>
<name>A0ACC2VT01_9TREE</name>
<organism evidence="1 2">
    <name type="scientific">Naganishia friedmannii</name>
    <dbReference type="NCBI Taxonomy" id="89922"/>
    <lineage>
        <taxon>Eukaryota</taxon>
        <taxon>Fungi</taxon>
        <taxon>Dikarya</taxon>
        <taxon>Basidiomycota</taxon>
        <taxon>Agaricomycotina</taxon>
        <taxon>Tremellomycetes</taxon>
        <taxon>Filobasidiales</taxon>
        <taxon>Filobasidiaceae</taxon>
        <taxon>Naganishia</taxon>
    </lineage>
</organism>
<reference evidence="1" key="1">
    <citation type="submission" date="2023-04" db="EMBL/GenBank/DDBJ databases">
        <title>Draft Genome sequencing of Naganishia species isolated from polar environments using Oxford Nanopore Technology.</title>
        <authorList>
            <person name="Leo P."/>
            <person name="Venkateswaran K."/>
        </authorList>
    </citation>
    <scope>NUCLEOTIDE SEQUENCE</scope>
    <source>
        <strain evidence="1">MNA-CCFEE 5423</strain>
    </source>
</reference>
<evidence type="ECO:0000313" key="1">
    <source>
        <dbReference type="EMBL" id="KAJ9102472.1"/>
    </source>
</evidence>
<sequence length="437" mass="48304">MNTYATLDSHHASNRNIYSNAMDTAKRGVSLRPRTAQQPSPLTPPITSPNSRASASSSGHHSNIHHDVGRLPSFGGVAHALASRQSTGQSNTGWGAARYESEDYEGQTYGHDMASQYFALAHIPEQQVNARGQPVISQRIMSRVRSNYPLPCDDQEQQISDPQPWSYGLHGRTLRKAGIGYRHGREREGGWAIEMAEQYPASEMTGPSSMAGWTWCRYRPGSTYLLEGSSNRKPARVPFRRFTCSFEVYDVNDSIPYPDATFDLCHVRFARLGIRDFASLLAEISRVLKTGGTLIIFDNAFPMDISLPNRDFVATICPGLKSFQDAVKWSIAQRFSSLSGHEYSSMACKNAPIMDADQIAGLVAYTERMIDTKACQVMIPLGCTKTEAHLRTVSQMAMQNTLALAAALKPTVMSQGKYSSQDFESFLSADSEEPKVH</sequence>
<dbReference type="EMBL" id="JASBWT010000008">
    <property type="protein sequence ID" value="KAJ9102472.1"/>
    <property type="molecule type" value="Genomic_DNA"/>
</dbReference>
<proteinExistence type="predicted"/>
<evidence type="ECO:0000313" key="2">
    <source>
        <dbReference type="Proteomes" id="UP001227268"/>
    </source>
</evidence>